<dbReference type="Proteomes" id="UP000295252">
    <property type="component" value="Chromosome IV"/>
</dbReference>
<name>A0A068TVX3_COFCA</name>
<gene>
    <name evidence="1" type="ORF">GSCOC_T00029893001</name>
</gene>
<dbReference type="InParanoid" id="A0A068TVX3"/>
<reference evidence="2" key="1">
    <citation type="journal article" date="2014" name="Science">
        <title>The coffee genome provides insight into the convergent evolution of caffeine biosynthesis.</title>
        <authorList>
            <person name="Denoeud F."/>
            <person name="Carretero-Paulet L."/>
            <person name="Dereeper A."/>
            <person name="Droc G."/>
            <person name="Guyot R."/>
            <person name="Pietrella M."/>
            <person name="Zheng C."/>
            <person name="Alberti A."/>
            <person name="Anthony F."/>
            <person name="Aprea G."/>
            <person name="Aury J.M."/>
            <person name="Bento P."/>
            <person name="Bernard M."/>
            <person name="Bocs S."/>
            <person name="Campa C."/>
            <person name="Cenci A."/>
            <person name="Combes M.C."/>
            <person name="Crouzillat D."/>
            <person name="Da Silva C."/>
            <person name="Daddiego L."/>
            <person name="De Bellis F."/>
            <person name="Dussert S."/>
            <person name="Garsmeur O."/>
            <person name="Gayraud T."/>
            <person name="Guignon V."/>
            <person name="Jahn K."/>
            <person name="Jamilloux V."/>
            <person name="Joet T."/>
            <person name="Labadie K."/>
            <person name="Lan T."/>
            <person name="Leclercq J."/>
            <person name="Lepelley M."/>
            <person name="Leroy T."/>
            <person name="Li L.T."/>
            <person name="Librado P."/>
            <person name="Lopez L."/>
            <person name="Munoz A."/>
            <person name="Noel B."/>
            <person name="Pallavicini A."/>
            <person name="Perrotta G."/>
            <person name="Poncet V."/>
            <person name="Pot D."/>
            <person name="Priyono X."/>
            <person name="Rigoreau M."/>
            <person name="Rouard M."/>
            <person name="Rozas J."/>
            <person name="Tranchant-Dubreuil C."/>
            <person name="VanBuren R."/>
            <person name="Zhang Q."/>
            <person name="Andrade A.C."/>
            <person name="Argout X."/>
            <person name="Bertrand B."/>
            <person name="de Kochko A."/>
            <person name="Graziosi G."/>
            <person name="Henry R.J."/>
            <person name="Jayarama X."/>
            <person name="Ming R."/>
            <person name="Nagai C."/>
            <person name="Rounsley S."/>
            <person name="Sankoff D."/>
            <person name="Giuliano G."/>
            <person name="Albert V.A."/>
            <person name="Wincker P."/>
            <person name="Lashermes P."/>
        </authorList>
    </citation>
    <scope>NUCLEOTIDE SEQUENCE [LARGE SCALE GENOMIC DNA]</scope>
    <source>
        <strain evidence="2">cv. DH200-94</strain>
    </source>
</reference>
<dbReference type="Gramene" id="CDP00099">
    <property type="protein sequence ID" value="CDP00099"/>
    <property type="gene ID" value="GSCOC_T00029893001"/>
</dbReference>
<proteinExistence type="predicted"/>
<evidence type="ECO:0000313" key="1">
    <source>
        <dbReference type="EMBL" id="CDP00099.1"/>
    </source>
</evidence>
<keyword evidence="2" id="KW-1185">Reference proteome</keyword>
<dbReference type="AlphaFoldDB" id="A0A068TVX3"/>
<evidence type="ECO:0000313" key="2">
    <source>
        <dbReference type="Proteomes" id="UP000295252"/>
    </source>
</evidence>
<sequence>MEHQPYAFLANKLPFVLYSGPSNRRSPHSTGFRRSCRISLSVHRRFKESKISKSLQLFLIFSSTLVLCNFFREHLKSLYRQRSCCQGPAVTQISAMAVGLAEG</sequence>
<accession>A0A068TVX3</accession>
<dbReference type="EMBL" id="HG739088">
    <property type="protein sequence ID" value="CDP00099.1"/>
    <property type="molecule type" value="Genomic_DNA"/>
</dbReference>
<organism evidence="1 2">
    <name type="scientific">Coffea canephora</name>
    <name type="common">Robusta coffee</name>
    <dbReference type="NCBI Taxonomy" id="49390"/>
    <lineage>
        <taxon>Eukaryota</taxon>
        <taxon>Viridiplantae</taxon>
        <taxon>Streptophyta</taxon>
        <taxon>Embryophyta</taxon>
        <taxon>Tracheophyta</taxon>
        <taxon>Spermatophyta</taxon>
        <taxon>Magnoliopsida</taxon>
        <taxon>eudicotyledons</taxon>
        <taxon>Gunneridae</taxon>
        <taxon>Pentapetalae</taxon>
        <taxon>asterids</taxon>
        <taxon>lamiids</taxon>
        <taxon>Gentianales</taxon>
        <taxon>Rubiaceae</taxon>
        <taxon>Ixoroideae</taxon>
        <taxon>Gardenieae complex</taxon>
        <taxon>Bertiereae - Coffeeae clade</taxon>
        <taxon>Coffeeae</taxon>
        <taxon>Coffea</taxon>
    </lineage>
</organism>
<protein>
    <submittedName>
        <fullName evidence="1">Uncharacterized protein</fullName>
    </submittedName>
</protein>